<dbReference type="Proteomes" id="UP000215441">
    <property type="component" value="Unassembled WGS sequence"/>
</dbReference>
<dbReference type="PANTHER" id="PTHR12526">
    <property type="entry name" value="GLYCOSYLTRANSFERASE"/>
    <property type="match status" value="1"/>
</dbReference>
<dbReference type="CDD" id="cd03794">
    <property type="entry name" value="GT4_WbuB-like"/>
    <property type="match status" value="1"/>
</dbReference>
<dbReference type="Pfam" id="PF13692">
    <property type="entry name" value="Glyco_trans_1_4"/>
    <property type="match status" value="1"/>
</dbReference>
<sequence length="413" mass="46364">MKPCIWYVSKYVAPPAKVGAGGRGYLIMREFARMGYQSVIITSDSNQLTEVPVLEEPYLFQEVDGMRLCWVRTMKYTVAKSLRRILSWLDFEWRLWRLPKDRLPAPDVVIVSSLSLLTILNGFLLRRRYKCRLVLEIRDIWPLTITEEGGFSRWNPLVLGLGFIEKLGYRHADAIVGTMPNLGEHVAGALGRPKTTHCIPMAVDEAALGPGEALPADYVEKYIPKGKFIVAHAGTIGITNALDTMLDCAEAMKDDPGVHFLVVGEGDLRAHYQRKYAHLSNLTFAPRVPKQMVQSVLSHCDLLYFSVHVSTVWKYGQSLNKVIDYMLAGKPVVASYTGFPSMINEADCGTYVPAGDVTALRRELQRYAAMDAAQREAIGRRGREWILAHRRYETLARNYLAILFGPAEAGAVR</sequence>
<accession>A0A235EUL6</accession>
<reference evidence="2 3" key="1">
    <citation type="submission" date="2017-07" db="EMBL/GenBank/DDBJ databases">
        <title>Acidovorax KNDSW TSA 6 genome sequence and assembly.</title>
        <authorList>
            <person name="Mayilraj S."/>
        </authorList>
    </citation>
    <scope>NUCLEOTIDE SEQUENCE [LARGE SCALE GENOMIC DNA]</scope>
    <source>
        <strain evidence="2 3">KNDSW-TSA6</strain>
    </source>
</reference>
<dbReference type="AlphaFoldDB" id="A0A235EUL6"/>
<dbReference type="SUPFAM" id="SSF53756">
    <property type="entry name" value="UDP-Glycosyltransferase/glycogen phosphorylase"/>
    <property type="match status" value="1"/>
</dbReference>
<dbReference type="EMBL" id="NOIG01000001">
    <property type="protein sequence ID" value="OYD52105.1"/>
    <property type="molecule type" value="Genomic_DNA"/>
</dbReference>
<dbReference type="RefSeq" id="WP_094285506.1">
    <property type="nucleotide sequence ID" value="NZ_NOIG01000001.1"/>
</dbReference>
<organism evidence="2 3">
    <name type="scientific">Acidovorax kalamii</name>
    <dbReference type="NCBI Taxonomy" id="2004485"/>
    <lineage>
        <taxon>Bacteria</taxon>
        <taxon>Pseudomonadati</taxon>
        <taxon>Pseudomonadota</taxon>
        <taxon>Betaproteobacteria</taxon>
        <taxon>Burkholderiales</taxon>
        <taxon>Comamonadaceae</taxon>
        <taxon>Acidovorax</taxon>
    </lineage>
</organism>
<dbReference type="OrthoDB" id="9787293at2"/>
<evidence type="ECO:0000259" key="1">
    <source>
        <dbReference type="Pfam" id="PF13579"/>
    </source>
</evidence>
<keyword evidence="3" id="KW-1185">Reference proteome</keyword>
<dbReference type="GO" id="GO:0016757">
    <property type="term" value="F:glycosyltransferase activity"/>
    <property type="evidence" value="ECO:0007669"/>
    <property type="project" value="UniProtKB-ARBA"/>
</dbReference>
<gene>
    <name evidence="2" type="ORF">CBY09_01030</name>
</gene>
<evidence type="ECO:0000313" key="2">
    <source>
        <dbReference type="EMBL" id="OYD52105.1"/>
    </source>
</evidence>
<protein>
    <recommendedName>
        <fullName evidence="1">Glycosyltransferase subfamily 4-like N-terminal domain-containing protein</fullName>
    </recommendedName>
</protein>
<feature type="domain" description="Glycosyltransferase subfamily 4-like N-terminal" evidence="1">
    <location>
        <begin position="27"/>
        <end position="200"/>
    </location>
</feature>
<name>A0A235EUL6_9BURK</name>
<dbReference type="Pfam" id="PF13579">
    <property type="entry name" value="Glyco_trans_4_4"/>
    <property type="match status" value="1"/>
</dbReference>
<dbReference type="PANTHER" id="PTHR12526:SF622">
    <property type="entry name" value="GLYCOSYLTRANSFERASE (GROUP I)"/>
    <property type="match status" value="1"/>
</dbReference>
<proteinExistence type="predicted"/>
<evidence type="ECO:0000313" key="3">
    <source>
        <dbReference type="Proteomes" id="UP000215441"/>
    </source>
</evidence>
<dbReference type="Gene3D" id="3.40.50.2000">
    <property type="entry name" value="Glycogen Phosphorylase B"/>
    <property type="match status" value="2"/>
</dbReference>
<dbReference type="InterPro" id="IPR028098">
    <property type="entry name" value="Glyco_trans_4-like_N"/>
</dbReference>
<comment type="caution">
    <text evidence="2">The sequence shown here is derived from an EMBL/GenBank/DDBJ whole genome shotgun (WGS) entry which is preliminary data.</text>
</comment>